<proteinExistence type="predicted"/>
<gene>
    <name evidence="1" type="ORF">OUY24_10665</name>
</gene>
<dbReference type="EMBL" id="JAPNUD010000020">
    <property type="protein sequence ID" value="MDA0641079.1"/>
    <property type="molecule type" value="Genomic_DNA"/>
</dbReference>
<evidence type="ECO:0000313" key="1">
    <source>
        <dbReference type="EMBL" id="MDA0641079.1"/>
    </source>
</evidence>
<protein>
    <recommendedName>
        <fullName evidence="3">MFS transporter</fullName>
    </recommendedName>
</protein>
<comment type="caution">
    <text evidence="1">The sequence shown here is derived from an EMBL/GenBank/DDBJ whole genome shotgun (WGS) entry which is preliminary data.</text>
</comment>
<sequence length="96" mass="9559">MIYTIAAAVYLPRLGRRATAWAAIALWQAAAASVVASVVLAAPAFAVPAEVVGHGPAGLFKACAALLSDGSGLTTTGTAALLSGHDLHGVTRCPPH</sequence>
<accession>A0ABT4SUX9</accession>
<reference evidence="1 2" key="1">
    <citation type="submission" date="2022-11" db="EMBL/GenBank/DDBJ databases">
        <title>Nonomuraea corallina sp. nov., a new species of the genus Nonomuraea isolated from sea side sediment in Thai sea.</title>
        <authorList>
            <person name="Ngamcharungchit C."/>
            <person name="Matsumoto A."/>
            <person name="Suriyachadkun C."/>
            <person name="Panbangred W."/>
            <person name="Inahashi Y."/>
            <person name="Intra B."/>
        </authorList>
    </citation>
    <scope>NUCLEOTIDE SEQUENCE [LARGE SCALE GENOMIC DNA]</scope>
    <source>
        <strain evidence="1 2">DSM 43553</strain>
    </source>
</reference>
<evidence type="ECO:0008006" key="3">
    <source>
        <dbReference type="Google" id="ProtNLM"/>
    </source>
</evidence>
<organism evidence="1 2">
    <name type="scientific">Nonomuraea ferruginea</name>
    <dbReference type="NCBI Taxonomy" id="46174"/>
    <lineage>
        <taxon>Bacteria</taxon>
        <taxon>Bacillati</taxon>
        <taxon>Actinomycetota</taxon>
        <taxon>Actinomycetes</taxon>
        <taxon>Streptosporangiales</taxon>
        <taxon>Streptosporangiaceae</taxon>
        <taxon>Nonomuraea</taxon>
    </lineage>
</organism>
<dbReference type="Proteomes" id="UP001212498">
    <property type="component" value="Unassembled WGS sequence"/>
</dbReference>
<evidence type="ECO:0000313" key="2">
    <source>
        <dbReference type="Proteomes" id="UP001212498"/>
    </source>
</evidence>
<keyword evidence="2" id="KW-1185">Reference proteome</keyword>
<name>A0ABT4SUX9_9ACTN</name>
<dbReference type="RefSeq" id="WP_271276095.1">
    <property type="nucleotide sequence ID" value="NZ_BAABFD010000006.1"/>
</dbReference>